<dbReference type="OrthoDB" id="10562662at2759"/>
<protein>
    <recommendedName>
        <fullName evidence="3">C2H2-type domain-containing protein</fullName>
    </recommendedName>
</protein>
<keyword evidence="1" id="KW-0862">Zinc</keyword>
<dbReference type="PROSITE" id="PS50157">
    <property type="entry name" value="ZINC_FINGER_C2H2_2"/>
    <property type="match status" value="1"/>
</dbReference>
<dbReference type="PROSITE" id="PS00028">
    <property type="entry name" value="ZINC_FINGER_C2H2_1"/>
    <property type="match status" value="1"/>
</dbReference>
<evidence type="ECO:0000256" key="2">
    <source>
        <dbReference type="SAM" id="MobiDB-lite"/>
    </source>
</evidence>
<reference evidence="4" key="1">
    <citation type="submission" date="2020-07" db="EMBL/GenBank/DDBJ databases">
        <title>The High-quality genome of the commercially important snow crab, Chionoecetes opilio.</title>
        <authorList>
            <person name="Jeong J.-H."/>
            <person name="Ryu S."/>
        </authorList>
    </citation>
    <scope>NUCLEOTIDE SEQUENCE</scope>
    <source>
        <strain evidence="4">MADBK_172401_WGS</strain>
        <tissue evidence="4">Digestive gland</tissue>
    </source>
</reference>
<evidence type="ECO:0000313" key="5">
    <source>
        <dbReference type="Proteomes" id="UP000770661"/>
    </source>
</evidence>
<keyword evidence="1" id="KW-0863">Zinc-finger</keyword>
<dbReference type="GO" id="GO:0008270">
    <property type="term" value="F:zinc ion binding"/>
    <property type="evidence" value="ECO:0007669"/>
    <property type="project" value="UniProtKB-KW"/>
</dbReference>
<accession>A0A8J4XLM0</accession>
<gene>
    <name evidence="4" type="ORF">GWK47_023659</name>
</gene>
<dbReference type="EMBL" id="JACEEZ010024581">
    <property type="protein sequence ID" value="KAG0710020.1"/>
    <property type="molecule type" value="Genomic_DNA"/>
</dbReference>
<feature type="region of interest" description="Disordered" evidence="2">
    <location>
        <begin position="112"/>
        <end position="141"/>
    </location>
</feature>
<comment type="caution">
    <text evidence="4">The sequence shown here is derived from an EMBL/GenBank/DDBJ whole genome shotgun (WGS) entry which is preliminary data.</text>
</comment>
<sequence>MMILARRYSFSLVCSRLRKGEDLHGRVSGQDLCKTEKKFRTLIVKQAVFSAGTPSSNPEPVEKKKTEIIVEADEMEDGSIFVCFMCEKEFNKVSLLNHHMQLHQNMPVMHKELPSKRRGRGKPGGRSVRGRGNGQGREPPVQVQIKEEPIDSTIYIKTEPSDMFSLSPVKRAERISQQIEREVVISLSKVNVTTLRESHHSTPEARIKWVDYSERLRKKTHLGN</sequence>
<feature type="domain" description="C2H2-type" evidence="3">
    <location>
        <begin position="81"/>
        <end position="103"/>
    </location>
</feature>
<proteinExistence type="predicted"/>
<organism evidence="4 5">
    <name type="scientific">Chionoecetes opilio</name>
    <name type="common">Atlantic snow crab</name>
    <name type="synonym">Cancer opilio</name>
    <dbReference type="NCBI Taxonomy" id="41210"/>
    <lineage>
        <taxon>Eukaryota</taxon>
        <taxon>Metazoa</taxon>
        <taxon>Ecdysozoa</taxon>
        <taxon>Arthropoda</taxon>
        <taxon>Crustacea</taxon>
        <taxon>Multicrustacea</taxon>
        <taxon>Malacostraca</taxon>
        <taxon>Eumalacostraca</taxon>
        <taxon>Eucarida</taxon>
        <taxon>Decapoda</taxon>
        <taxon>Pleocyemata</taxon>
        <taxon>Brachyura</taxon>
        <taxon>Eubrachyura</taxon>
        <taxon>Majoidea</taxon>
        <taxon>Majidae</taxon>
        <taxon>Chionoecetes</taxon>
    </lineage>
</organism>
<dbReference type="AlphaFoldDB" id="A0A8J4XLM0"/>
<dbReference type="Proteomes" id="UP000770661">
    <property type="component" value="Unassembled WGS sequence"/>
</dbReference>
<keyword evidence="1" id="KW-0479">Metal-binding</keyword>
<evidence type="ECO:0000259" key="3">
    <source>
        <dbReference type="PROSITE" id="PS50157"/>
    </source>
</evidence>
<evidence type="ECO:0000256" key="1">
    <source>
        <dbReference type="PROSITE-ProRule" id="PRU00042"/>
    </source>
</evidence>
<name>A0A8J4XLM0_CHIOP</name>
<keyword evidence="5" id="KW-1185">Reference proteome</keyword>
<dbReference type="InterPro" id="IPR013087">
    <property type="entry name" value="Znf_C2H2_type"/>
</dbReference>
<evidence type="ECO:0000313" key="4">
    <source>
        <dbReference type="EMBL" id="KAG0710020.1"/>
    </source>
</evidence>